<organism evidence="15 16">
    <name type="scientific">Panicum miliaceum</name>
    <name type="common">Proso millet</name>
    <name type="synonym">Broomcorn millet</name>
    <dbReference type="NCBI Taxonomy" id="4540"/>
    <lineage>
        <taxon>Eukaryota</taxon>
        <taxon>Viridiplantae</taxon>
        <taxon>Streptophyta</taxon>
        <taxon>Embryophyta</taxon>
        <taxon>Tracheophyta</taxon>
        <taxon>Spermatophyta</taxon>
        <taxon>Magnoliopsida</taxon>
        <taxon>Liliopsida</taxon>
        <taxon>Poales</taxon>
        <taxon>Poaceae</taxon>
        <taxon>PACMAD clade</taxon>
        <taxon>Panicoideae</taxon>
        <taxon>Panicodae</taxon>
        <taxon>Paniceae</taxon>
        <taxon>Panicinae</taxon>
        <taxon>Panicum</taxon>
        <taxon>Panicum sect. Panicum</taxon>
    </lineage>
</organism>
<feature type="domain" description="Ubiquitin-like" evidence="14">
    <location>
        <begin position="1"/>
        <end position="76"/>
    </location>
</feature>
<dbReference type="PROSITE" id="PS50053">
    <property type="entry name" value="UBIQUITIN_2"/>
    <property type="match status" value="1"/>
</dbReference>
<evidence type="ECO:0000256" key="2">
    <source>
        <dbReference type="ARBA" id="ARBA00004123"/>
    </source>
</evidence>
<dbReference type="FunFam" id="4.10.1060.50:FF:000001">
    <property type="entry name" value="ubiquitin-60S ribosomal protein L40"/>
    <property type="match status" value="1"/>
</dbReference>
<dbReference type="Gene3D" id="3.10.20.90">
    <property type="entry name" value="Phosphatidylinositol 3-kinase Catalytic Subunit, Chain A, domain 1"/>
    <property type="match status" value="1"/>
</dbReference>
<keyword evidence="13" id="KW-0175">Coiled coil</keyword>
<evidence type="ECO:0000256" key="13">
    <source>
        <dbReference type="SAM" id="Coils"/>
    </source>
</evidence>
<dbReference type="STRING" id="4540.A0A3L6TAD8"/>
<comment type="subcellular location">
    <subcellularLocation>
        <location evidence="3">Cytoplasm</location>
    </subcellularLocation>
    <subcellularLocation>
        <location evidence="2">Nucleus</location>
    </subcellularLocation>
</comment>
<dbReference type="SMART" id="SM01377">
    <property type="entry name" value="Ribosomal_L40e"/>
    <property type="match status" value="1"/>
</dbReference>
<proteinExistence type="inferred from homology"/>
<sequence length="253" mass="28801">MQIFVKTLTGKTITLEVESSDTIDNVKAKIQDKEGIPPDQQRLIFAGKQLEDGRTLADYNIQKESTLHLVLRLRGGIIEPSLQALARKYNQDKMICRKCYARLHPRAVNCRKKKCGHSNQICKVWIWEDLLQQYVEKMVDYNKSTTHDMAIQELAIVREKLNARDKQINELKEKCLSYEDHITVLGTELKCAKEERDVAFEESAKAREELKARDKQTNELAKIDDNEALVATFGDMAISKAKSVTKDDGGSSS</sequence>
<evidence type="ECO:0000256" key="7">
    <source>
        <dbReference type="ARBA" id="ARBA00022499"/>
    </source>
</evidence>
<dbReference type="InterPro" id="IPR019954">
    <property type="entry name" value="Ubiquitin_CS"/>
</dbReference>
<evidence type="ECO:0000256" key="10">
    <source>
        <dbReference type="ARBA" id="ARBA00023242"/>
    </source>
</evidence>
<keyword evidence="11" id="KW-0687">Ribonucleoprotein</keyword>
<dbReference type="Proteomes" id="UP000275267">
    <property type="component" value="Unassembled WGS sequence"/>
</dbReference>
<evidence type="ECO:0000256" key="11">
    <source>
        <dbReference type="ARBA" id="ARBA00023274"/>
    </source>
</evidence>
<evidence type="ECO:0000259" key="14">
    <source>
        <dbReference type="PROSITE" id="PS50053"/>
    </source>
</evidence>
<dbReference type="InterPro" id="IPR001975">
    <property type="entry name" value="Ribosomal_eL40_dom"/>
</dbReference>
<evidence type="ECO:0000256" key="3">
    <source>
        <dbReference type="ARBA" id="ARBA00004496"/>
    </source>
</evidence>
<evidence type="ECO:0000256" key="1">
    <source>
        <dbReference type="ARBA" id="ARBA00002241"/>
    </source>
</evidence>
<evidence type="ECO:0000256" key="8">
    <source>
        <dbReference type="ARBA" id="ARBA00022843"/>
    </source>
</evidence>
<comment type="function">
    <text evidence="1">Component of the 60S subunit of the ribosome.</text>
</comment>
<dbReference type="PANTHER" id="PTHR10666">
    <property type="entry name" value="UBIQUITIN"/>
    <property type="match status" value="1"/>
</dbReference>
<reference evidence="16" key="1">
    <citation type="journal article" date="2019" name="Nat. Commun.">
        <title>The genome of broomcorn millet.</title>
        <authorList>
            <person name="Zou C."/>
            <person name="Miki D."/>
            <person name="Li D."/>
            <person name="Tang Q."/>
            <person name="Xiao L."/>
            <person name="Rajput S."/>
            <person name="Deng P."/>
            <person name="Jia W."/>
            <person name="Huang R."/>
            <person name="Zhang M."/>
            <person name="Sun Y."/>
            <person name="Hu J."/>
            <person name="Fu X."/>
            <person name="Schnable P.S."/>
            <person name="Li F."/>
            <person name="Zhang H."/>
            <person name="Feng B."/>
            <person name="Zhu X."/>
            <person name="Liu R."/>
            <person name="Schnable J.C."/>
            <person name="Zhu J.-K."/>
            <person name="Zhang H."/>
        </authorList>
    </citation>
    <scope>NUCLEOTIDE SEQUENCE [LARGE SCALE GENOMIC DNA]</scope>
</reference>
<keyword evidence="16" id="KW-1185">Reference proteome</keyword>
<feature type="coiled-coil region" evidence="13">
    <location>
        <begin position="154"/>
        <end position="209"/>
    </location>
</feature>
<accession>A0A3L6TAD8</accession>
<dbReference type="InterPro" id="IPR029071">
    <property type="entry name" value="Ubiquitin-like_domsf"/>
</dbReference>
<dbReference type="GO" id="GO:0003729">
    <property type="term" value="F:mRNA binding"/>
    <property type="evidence" value="ECO:0007669"/>
    <property type="project" value="UniProtKB-ARBA"/>
</dbReference>
<dbReference type="Pfam" id="PF00240">
    <property type="entry name" value="ubiquitin"/>
    <property type="match status" value="1"/>
</dbReference>
<keyword evidence="10" id="KW-0539">Nucleus</keyword>
<dbReference type="EMBL" id="PQIB02000002">
    <property type="protein sequence ID" value="RLN35112.1"/>
    <property type="molecule type" value="Genomic_DNA"/>
</dbReference>
<dbReference type="PRINTS" id="PR00348">
    <property type="entry name" value="UBIQUITIN"/>
</dbReference>
<dbReference type="CDD" id="cd01803">
    <property type="entry name" value="Ubl_ubiquitin"/>
    <property type="match status" value="1"/>
</dbReference>
<evidence type="ECO:0000313" key="16">
    <source>
        <dbReference type="Proteomes" id="UP000275267"/>
    </source>
</evidence>
<evidence type="ECO:0000256" key="4">
    <source>
        <dbReference type="ARBA" id="ARBA00008373"/>
    </source>
</evidence>
<gene>
    <name evidence="15" type="ORF">C2845_PM03G27700</name>
</gene>
<protein>
    <recommendedName>
        <fullName evidence="14">Ubiquitin-like domain-containing protein</fullName>
    </recommendedName>
</protein>
<keyword evidence="8" id="KW-0832">Ubl conjugation</keyword>
<dbReference type="InterPro" id="IPR000626">
    <property type="entry name" value="Ubiquitin-like_dom"/>
</dbReference>
<keyword evidence="9" id="KW-0689">Ribosomal protein</keyword>
<dbReference type="InterPro" id="IPR038587">
    <property type="entry name" value="Ribosomal_eL40_sf"/>
</dbReference>
<dbReference type="SUPFAM" id="SSF54236">
    <property type="entry name" value="Ubiquitin-like"/>
    <property type="match status" value="1"/>
</dbReference>
<dbReference type="OrthoDB" id="1649877at2759"/>
<evidence type="ECO:0000256" key="9">
    <source>
        <dbReference type="ARBA" id="ARBA00022980"/>
    </source>
</evidence>
<dbReference type="Pfam" id="PF01020">
    <property type="entry name" value="Ribosomal_L40e"/>
    <property type="match status" value="1"/>
</dbReference>
<keyword evidence="7" id="KW-1017">Isopeptide bond</keyword>
<dbReference type="InterPro" id="IPR050158">
    <property type="entry name" value="Ubiquitin_ubiquitin-like"/>
</dbReference>
<dbReference type="Gene3D" id="4.10.1060.50">
    <property type="match status" value="1"/>
</dbReference>
<dbReference type="GO" id="GO:0006412">
    <property type="term" value="P:translation"/>
    <property type="evidence" value="ECO:0007669"/>
    <property type="project" value="InterPro"/>
</dbReference>
<dbReference type="GO" id="GO:0005634">
    <property type="term" value="C:nucleus"/>
    <property type="evidence" value="ECO:0007669"/>
    <property type="project" value="UniProtKB-SubCell"/>
</dbReference>
<comment type="similarity">
    <text evidence="4">In the N-terminal section; belongs to the ubiquitin family.</text>
</comment>
<name>A0A3L6TAD8_PANMI</name>
<dbReference type="PROSITE" id="PS00299">
    <property type="entry name" value="UBIQUITIN_1"/>
    <property type="match status" value="1"/>
</dbReference>
<comment type="similarity">
    <text evidence="5">In the C-terminal section; belongs to the eukaryotic ribosomal protein eL40 family.</text>
</comment>
<dbReference type="GO" id="GO:0005840">
    <property type="term" value="C:ribosome"/>
    <property type="evidence" value="ECO:0007669"/>
    <property type="project" value="UniProtKB-KW"/>
</dbReference>
<comment type="caution">
    <text evidence="15">The sequence shown here is derived from an EMBL/GenBank/DDBJ whole genome shotgun (WGS) entry which is preliminary data.</text>
</comment>
<dbReference type="GO" id="GO:1990904">
    <property type="term" value="C:ribonucleoprotein complex"/>
    <property type="evidence" value="ECO:0007669"/>
    <property type="project" value="UniProtKB-KW"/>
</dbReference>
<dbReference type="GO" id="GO:0003735">
    <property type="term" value="F:structural constituent of ribosome"/>
    <property type="evidence" value="ECO:0007669"/>
    <property type="project" value="InterPro"/>
</dbReference>
<comment type="subunit">
    <text evidence="12">Part of the 60S ribosomal subunit.</text>
</comment>
<dbReference type="GO" id="GO:0005737">
    <property type="term" value="C:cytoplasm"/>
    <property type="evidence" value="ECO:0007669"/>
    <property type="project" value="UniProtKB-SubCell"/>
</dbReference>
<dbReference type="InterPro" id="IPR019956">
    <property type="entry name" value="Ubiquitin_dom"/>
</dbReference>
<evidence type="ECO:0000256" key="12">
    <source>
        <dbReference type="ARBA" id="ARBA00035124"/>
    </source>
</evidence>
<evidence type="ECO:0000313" key="15">
    <source>
        <dbReference type="EMBL" id="RLN35112.1"/>
    </source>
</evidence>
<evidence type="ECO:0000256" key="6">
    <source>
        <dbReference type="ARBA" id="ARBA00022490"/>
    </source>
</evidence>
<dbReference type="AlphaFoldDB" id="A0A3L6TAD8"/>
<keyword evidence="6" id="KW-0963">Cytoplasm</keyword>
<evidence type="ECO:0000256" key="5">
    <source>
        <dbReference type="ARBA" id="ARBA00010570"/>
    </source>
</evidence>
<dbReference type="SMART" id="SM00213">
    <property type="entry name" value="UBQ"/>
    <property type="match status" value="1"/>
</dbReference>
<dbReference type="FunFam" id="3.10.20.90:FF:000014">
    <property type="entry name" value="Ubiquitin-60S ribosomal L40 fusion"/>
    <property type="match status" value="1"/>
</dbReference>